<proteinExistence type="predicted"/>
<protein>
    <submittedName>
        <fullName evidence="1">Uncharacterized protein</fullName>
    </submittedName>
</protein>
<keyword evidence="2" id="KW-1185">Reference proteome</keyword>
<accession>A0ACB7X4P9</accession>
<evidence type="ECO:0000313" key="2">
    <source>
        <dbReference type="Proteomes" id="UP000828048"/>
    </source>
</evidence>
<dbReference type="Proteomes" id="UP000828048">
    <property type="component" value="Chromosome 2"/>
</dbReference>
<evidence type="ECO:0000313" key="1">
    <source>
        <dbReference type="EMBL" id="KAH7835505.1"/>
    </source>
</evidence>
<comment type="caution">
    <text evidence="1">The sequence shown here is derived from an EMBL/GenBank/DDBJ whole genome shotgun (WGS) entry which is preliminary data.</text>
</comment>
<dbReference type="EMBL" id="CM037152">
    <property type="protein sequence ID" value="KAH7835505.1"/>
    <property type="molecule type" value="Genomic_DNA"/>
</dbReference>
<sequence length="211" mass="24304">MRMKTNGQENQKKLRKAWETEHERDRSELSRISLVIELVSMELDEQHAKLLGEARVVPPLLAMASGMDNYNFEVLQKFISIGDGTQLFIDESGIELEVEPIITNLRFQFSSANVLHHFDAIAAMQLNLEVLSWGIKFLKEEALRLLEKHGQGVPKAVRHIESMIRMSEAHAKMHLRQQLTLTWQYVSCLTPSFQHRNLGSRKLCKRALRST</sequence>
<reference evidence="1 2" key="1">
    <citation type="journal article" date="2021" name="Hortic Res">
        <title>High-quality reference genome and annotation aids understanding of berry development for evergreen blueberry (Vaccinium darrowii).</title>
        <authorList>
            <person name="Yu J."/>
            <person name="Hulse-Kemp A.M."/>
            <person name="Babiker E."/>
            <person name="Staton M."/>
        </authorList>
    </citation>
    <scope>NUCLEOTIDE SEQUENCE [LARGE SCALE GENOMIC DNA]</scope>
    <source>
        <strain evidence="2">cv. NJ 8807/NJ 8810</strain>
        <tissue evidence="1">Young leaf</tissue>
    </source>
</reference>
<gene>
    <name evidence="1" type="ORF">Vadar_026776</name>
</gene>
<organism evidence="1 2">
    <name type="scientific">Vaccinium darrowii</name>
    <dbReference type="NCBI Taxonomy" id="229202"/>
    <lineage>
        <taxon>Eukaryota</taxon>
        <taxon>Viridiplantae</taxon>
        <taxon>Streptophyta</taxon>
        <taxon>Embryophyta</taxon>
        <taxon>Tracheophyta</taxon>
        <taxon>Spermatophyta</taxon>
        <taxon>Magnoliopsida</taxon>
        <taxon>eudicotyledons</taxon>
        <taxon>Gunneridae</taxon>
        <taxon>Pentapetalae</taxon>
        <taxon>asterids</taxon>
        <taxon>Ericales</taxon>
        <taxon>Ericaceae</taxon>
        <taxon>Vaccinioideae</taxon>
        <taxon>Vaccinieae</taxon>
        <taxon>Vaccinium</taxon>
    </lineage>
</organism>
<name>A0ACB7X4P9_9ERIC</name>